<sequence length="67" mass="7975">FIKILKSLREEGKSILMCTHDIFRAKDIADRVGIMKEGRLVMVRNREEFLEDNLEKIYLEYMQEAVV</sequence>
<gene>
    <name evidence="1" type="ORF">S12H4_31761</name>
</gene>
<dbReference type="InterPro" id="IPR027417">
    <property type="entry name" value="P-loop_NTPase"/>
</dbReference>
<evidence type="ECO:0000313" key="1">
    <source>
        <dbReference type="EMBL" id="GAJ00352.1"/>
    </source>
</evidence>
<evidence type="ECO:0008006" key="2">
    <source>
        <dbReference type="Google" id="ProtNLM"/>
    </source>
</evidence>
<dbReference type="SUPFAM" id="SSF52540">
    <property type="entry name" value="P-loop containing nucleoside triphosphate hydrolases"/>
    <property type="match status" value="1"/>
</dbReference>
<accession>X1U9R3</accession>
<dbReference type="Gene3D" id="3.40.50.300">
    <property type="entry name" value="P-loop containing nucleotide triphosphate hydrolases"/>
    <property type="match status" value="1"/>
</dbReference>
<comment type="caution">
    <text evidence="1">The sequence shown here is derived from an EMBL/GenBank/DDBJ whole genome shotgun (WGS) entry which is preliminary data.</text>
</comment>
<dbReference type="EMBL" id="BARW01018564">
    <property type="protein sequence ID" value="GAJ00352.1"/>
    <property type="molecule type" value="Genomic_DNA"/>
</dbReference>
<organism evidence="1">
    <name type="scientific">marine sediment metagenome</name>
    <dbReference type="NCBI Taxonomy" id="412755"/>
    <lineage>
        <taxon>unclassified sequences</taxon>
        <taxon>metagenomes</taxon>
        <taxon>ecological metagenomes</taxon>
    </lineage>
</organism>
<protein>
    <recommendedName>
        <fullName evidence="2">ABC transporter ATP-binding protein</fullName>
    </recommendedName>
</protein>
<proteinExistence type="predicted"/>
<feature type="non-terminal residue" evidence="1">
    <location>
        <position position="1"/>
    </location>
</feature>
<reference evidence="1" key="1">
    <citation type="journal article" date="2014" name="Front. Microbiol.">
        <title>High frequency of phylogenetically diverse reductive dehalogenase-homologous genes in deep subseafloor sedimentary metagenomes.</title>
        <authorList>
            <person name="Kawai M."/>
            <person name="Futagami T."/>
            <person name="Toyoda A."/>
            <person name="Takaki Y."/>
            <person name="Nishi S."/>
            <person name="Hori S."/>
            <person name="Arai W."/>
            <person name="Tsubouchi T."/>
            <person name="Morono Y."/>
            <person name="Uchiyama I."/>
            <person name="Ito T."/>
            <person name="Fujiyama A."/>
            <person name="Inagaki F."/>
            <person name="Takami H."/>
        </authorList>
    </citation>
    <scope>NUCLEOTIDE SEQUENCE</scope>
    <source>
        <strain evidence="1">Expedition CK06-06</strain>
    </source>
</reference>
<dbReference type="AlphaFoldDB" id="X1U9R3"/>
<name>X1U9R3_9ZZZZ</name>